<name>A0A0F9UUR6_9ZZZZ</name>
<dbReference type="AlphaFoldDB" id="A0A0F9UUR6"/>
<comment type="caution">
    <text evidence="2">The sequence shown here is derived from an EMBL/GenBank/DDBJ whole genome shotgun (WGS) entry which is preliminary data.</text>
</comment>
<proteinExistence type="predicted"/>
<dbReference type="EMBL" id="LAZR01000806">
    <property type="protein sequence ID" value="KKN57368.1"/>
    <property type="molecule type" value="Genomic_DNA"/>
</dbReference>
<protein>
    <recommendedName>
        <fullName evidence="1">DUF2786 domain-containing protein</fullName>
    </recommendedName>
</protein>
<sequence>MGREKLIDKVKKLLALSTSANEHEAANAAATAQRIMFEHKIAEF</sequence>
<dbReference type="InterPro" id="IPR024498">
    <property type="entry name" value="DUF2786"/>
</dbReference>
<organism evidence="2">
    <name type="scientific">marine sediment metagenome</name>
    <dbReference type="NCBI Taxonomy" id="412755"/>
    <lineage>
        <taxon>unclassified sequences</taxon>
        <taxon>metagenomes</taxon>
        <taxon>ecological metagenomes</taxon>
    </lineage>
</organism>
<gene>
    <name evidence="2" type="ORF">LCGC14_0562740</name>
</gene>
<dbReference type="Pfam" id="PF10979">
    <property type="entry name" value="DUF2786"/>
    <property type="match status" value="1"/>
</dbReference>
<reference evidence="2" key="1">
    <citation type="journal article" date="2015" name="Nature">
        <title>Complex archaea that bridge the gap between prokaryotes and eukaryotes.</title>
        <authorList>
            <person name="Spang A."/>
            <person name="Saw J.H."/>
            <person name="Jorgensen S.L."/>
            <person name="Zaremba-Niedzwiedzka K."/>
            <person name="Martijn J."/>
            <person name="Lind A.E."/>
            <person name="van Eijk R."/>
            <person name="Schleper C."/>
            <person name="Guy L."/>
            <person name="Ettema T.J."/>
        </authorList>
    </citation>
    <scope>NUCLEOTIDE SEQUENCE</scope>
</reference>
<accession>A0A0F9UUR6</accession>
<feature type="non-terminal residue" evidence="2">
    <location>
        <position position="44"/>
    </location>
</feature>
<evidence type="ECO:0000313" key="2">
    <source>
        <dbReference type="EMBL" id="KKN57368.1"/>
    </source>
</evidence>
<feature type="domain" description="DUF2786" evidence="1">
    <location>
        <begin position="5"/>
        <end position="41"/>
    </location>
</feature>
<evidence type="ECO:0000259" key="1">
    <source>
        <dbReference type="Pfam" id="PF10979"/>
    </source>
</evidence>